<protein>
    <submittedName>
        <fullName evidence="1">Uncharacterized protein</fullName>
    </submittedName>
</protein>
<keyword evidence="2" id="KW-1185">Reference proteome</keyword>
<evidence type="ECO:0000313" key="2">
    <source>
        <dbReference type="Proteomes" id="UP000236621"/>
    </source>
</evidence>
<accession>A0A2K3Q851</accession>
<reference evidence="1 2" key="1">
    <citation type="submission" date="2017-08" db="EMBL/GenBank/DDBJ databases">
        <title>Harnessing the power of phylogenomics to disentangle the directionality and signatures of interkingdom host jumping in the parasitic fungal genus Tolypocladium.</title>
        <authorList>
            <person name="Quandt C.A."/>
            <person name="Patterson W."/>
            <person name="Spatafora J.W."/>
        </authorList>
    </citation>
    <scope>NUCLEOTIDE SEQUENCE [LARGE SCALE GENOMIC DNA]</scope>
    <source>
        <strain evidence="1 2">CBS 113982</strain>
    </source>
</reference>
<sequence length="96" mass="10592">MPIFAFGLHNSPGSADEVAQLQAHAVTGRVTKLELSPQYGKIARATTDTAAQDDDTELLERRQSAGHYHDFLRDGSRRSQCNETKAFHKDILPGNI</sequence>
<comment type="caution">
    <text evidence="1">The sequence shown here is derived from an EMBL/GenBank/DDBJ whole genome shotgun (WGS) entry which is preliminary data.</text>
</comment>
<gene>
    <name evidence="1" type="ORF">TCAP_06364</name>
</gene>
<evidence type="ECO:0000313" key="1">
    <source>
        <dbReference type="EMBL" id="PNY23691.1"/>
    </source>
</evidence>
<dbReference type="EMBL" id="NRSZ01001056">
    <property type="protein sequence ID" value="PNY23691.1"/>
    <property type="molecule type" value="Genomic_DNA"/>
</dbReference>
<dbReference type="AlphaFoldDB" id="A0A2K3Q851"/>
<proteinExistence type="predicted"/>
<organism evidence="1 2">
    <name type="scientific">Tolypocladium capitatum</name>
    <dbReference type="NCBI Taxonomy" id="45235"/>
    <lineage>
        <taxon>Eukaryota</taxon>
        <taxon>Fungi</taxon>
        <taxon>Dikarya</taxon>
        <taxon>Ascomycota</taxon>
        <taxon>Pezizomycotina</taxon>
        <taxon>Sordariomycetes</taxon>
        <taxon>Hypocreomycetidae</taxon>
        <taxon>Hypocreales</taxon>
        <taxon>Ophiocordycipitaceae</taxon>
        <taxon>Tolypocladium</taxon>
    </lineage>
</organism>
<name>A0A2K3Q851_9HYPO</name>
<dbReference type="Proteomes" id="UP000236621">
    <property type="component" value="Unassembled WGS sequence"/>
</dbReference>